<dbReference type="WBParaSite" id="ACRNAN_Path_753.g2853.t1">
    <property type="protein sequence ID" value="ACRNAN_Path_753.g2853.t1"/>
    <property type="gene ID" value="ACRNAN_Path_753.g2853"/>
</dbReference>
<dbReference type="AlphaFoldDB" id="A0A914CAX9"/>
<evidence type="ECO:0000256" key="2">
    <source>
        <dbReference type="ARBA" id="ARBA00022737"/>
    </source>
</evidence>
<accession>A0A914CAX9</accession>
<keyword evidence="2" id="KW-0677">Repeat</keyword>
<evidence type="ECO:0000313" key="5">
    <source>
        <dbReference type="WBParaSite" id="ACRNAN_Path_753.g2853.t1"/>
    </source>
</evidence>
<evidence type="ECO:0000313" key="4">
    <source>
        <dbReference type="Proteomes" id="UP000887540"/>
    </source>
</evidence>
<evidence type="ECO:0000256" key="3">
    <source>
        <dbReference type="SAM" id="MobiDB-lite"/>
    </source>
</evidence>
<evidence type="ECO:0000256" key="1">
    <source>
        <dbReference type="ARBA" id="ARBA00022574"/>
    </source>
</evidence>
<dbReference type="InterPro" id="IPR048720">
    <property type="entry name" value="PROPPIN"/>
</dbReference>
<dbReference type="Pfam" id="PF21032">
    <property type="entry name" value="PROPPIN"/>
    <property type="match status" value="1"/>
</dbReference>
<proteinExistence type="predicted"/>
<sequence>MQKAVQTWSEYIAQTGSSLLEMSQQTASAYLDSLYEKACSILPSQLNELMFLERSFASAKLPVDGTKTVVAMHRINNKDFIMVASYTGYLFIYAMNPNGGECSLESQHIIGPLSEEQDYQESRLNERREHLTEVNQTPTAPRLYPSLHVDEEEE</sequence>
<name>A0A914CAX9_9BILA</name>
<keyword evidence="1" id="KW-0853">WD repeat</keyword>
<keyword evidence="4" id="KW-1185">Reference proteome</keyword>
<feature type="region of interest" description="Disordered" evidence="3">
    <location>
        <begin position="130"/>
        <end position="154"/>
    </location>
</feature>
<organism evidence="4 5">
    <name type="scientific">Acrobeloides nanus</name>
    <dbReference type="NCBI Taxonomy" id="290746"/>
    <lineage>
        <taxon>Eukaryota</taxon>
        <taxon>Metazoa</taxon>
        <taxon>Ecdysozoa</taxon>
        <taxon>Nematoda</taxon>
        <taxon>Chromadorea</taxon>
        <taxon>Rhabditida</taxon>
        <taxon>Tylenchina</taxon>
        <taxon>Cephalobomorpha</taxon>
        <taxon>Cephaloboidea</taxon>
        <taxon>Cephalobidae</taxon>
        <taxon>Acrobeloides</taxon>
    </lineage>
</organism>
<reference evidence="5" key="1">
    <citation type="submission" date="2022-11" db="UniProtKB">
        <authorList>
            <consortium name="WormBaseParasite"/>
        </authorList>
    </citation>
    <scope>IDENTIFICATION</scope>
</reference>
<dbReference type="Proteomes" id="UP000887540">
    <property type="component" value="Unplaced"/>
</dbReference>
<protein>
    <submittedName>
        <fullName evidence="5">Uncharacterized protein</fullName>
    </submittedName>
</protein>